<feature type="region of interest" description="Disordered" evidence="1">
    <location>
        <begin position="222"/>
        <end position="246"/>
    </location>
</feature>
<gene>
    <name evidence="4" type="ORF">ACFQDI_10600</name>
</gene>
<dbReference type="Pfam" id="PF06439">
    <property type="entry name" value="3keto-disac_hyd"/>
    <property type="match status" value="1"/>
</dbReference>
<proteinExistence type="predicted"/>
<evidence type="ECO:0000259" key="3">
    <source>
        <dbReference type="Pfam" id="PF06439"/>
    </source>
</evidence>
<keyword evidence="2" id="KW-0732">Signal</keyword>
<dbReference type="RefSeq" id="WP_377166255.1">
    <property type="nucleotide sequence ID" value="NZ_JBHSMQ010000003.1"/>
</dbReference>
<evidence type="ECO:0000256" key="1">
    <source>
        <dbReference type="SAM" id="MobiDB-lite"/>
    </source>
</evidence>
<feature type="domain" description="3-keto-alpha-glucoside-1,2-lyase/3-keto-2-hydroxy-glucal hydratase" evidence="3">
    <location>
        <begin position="66"/>
        <end position="259"/>
    </location>
</feature>
<dbReference type="EMBL" id="JBHSMQ010000003">
    <property type="protein sequence ID" value="MFC5455306.1"/>
    <property type="molecule type" value="Genomic_DNA"/>
</dbReference>
<evidence type="ECO:0000313" key="5">
    <source>
        <dbReference type="Proteomes" id="UP001596052"/>
    </source>
</evidence>
<dbReference type="Proteomes" id="UP001596052">
    <property type="component" value="Unassembled WGS sequence"/>
</dbReference>
<name>A0ABW0KQT0_9BACT</name>
<reference evidence="5" key="1">
    <citation type="journal article" date="2019" name="Int. J. Syst. Evol. Microbiol.">
        <title>The Global Catalogue of Microorganisms (GCM) 10K type strain sequencing project: providing services to taxonomists for standard genome sequencing and annotation.</title>
        <authorList>
            <consortium name="The Broad Institute Genomics Platform"/>
            <consortium name="The Broad Institute Genome Sequencing Center for Infectious Disease"/>
            <person name="Wu L."/>
            <person name="Ma J."/>
        </authorList>
    </citation>
    <scope>NUCLEOTIDE SEQUENCE [LARGE SCALE GENOMIC DNA]</scope>
    <source>
        <strain evidence="5">CGMCC 4.1469</strain>
    </source>
</reference>
<feature type="region of interest" description="Disordered" evidence="1">
    <location>
        <begin position="43"/>
        <end position="63"/>
    </location>
</feature>
<feature type="signal peptide" evidence="2">
    <location>
        <begin position="1"/>
        <end position="20"/>
    </location>
</feature>
<feature type="chain" id="PRO_5045850146" evidence="2">
    <location>
        <begin position="21"/>
        <end position="396"/>
    </location>
</feature>
<dbReference type="Gene3D" id="2.60.120.560">
    <property type="entry name" value="Exo-inulinase, domain 1"/>
    <property type="match status" value="1"/>
</dbReference>
<sequence length="396" mass="44005">MKRTTLHILALPLLTTAVFADGAFYGDPPDATHPWAIHDMNRPQPTRVEPGTFSTQDKPGTPPSDAIILFGGKPEEIEKWQADKTPAEPTKWEVKDGVLQCVPGSGYVRTKQEFSDCQLHIEWSAPSKVEGNSQGRGNSGVFLMGQVEVQVLDNYNNPSYPDGMASSIYGINPPMVNPLRAPGEWQTYDIVFRRPIFKDGKEVDPGYITVFVNGVLTQDHTPLEGGGGHMKRSSPKAFPDKGPLKLQDHGNPVRYRNIWYRPLPKRAIDGGEASHMSEAATTAKREEIAKGIRESAAKLDGIEKMLHFFESLCYADNAEAREFATAAVRDFASAMKEVPPGKIESKKNEILQVTKALRYLTKFKILPEDIDAKKDLEAIIKVEDWEPKPQPKGKKK</sequence>
<comment type="caution">
    <text evidence="4">The sequence shown here is derived from an EMBL/GenBank/DDBJ whole genome shotgun (WGS) entry which is preliminary data.</text>
</comment>
<organism evidence="4 5">
    <name type="scientific">Prosthecobacter fluviatilis</name>
    <dbReference type="NCBI Taxonomy" id="445931"/>
    <lineage>
        <taxon>Bacteria</taxon>
        <taxon>Pseudomonadati</taxon>
        <taxon>Verrucomicrobiota</taxon>
        <taxon>Verrucomicrobiia</taxon>
        <taxon>Verrucomicrobiales</taxon>
        <taxon>Verrucomicrobiaceae</taxon>
        <taxon>Prosthecobacter</taxon>
    </lineage>
</organism>
<keyword evidence="5" id="KW-1185">Reference proteome</keyword>
<dbReference type="InterPro" id="IPR010496">
    <property type="entry name" value="AL/BT2_dom"/>
</dbReference>
<protein>
    <submittedName>
        <fullName evidence="4">DUF1080 domain-containing protein</fullName>
    </submittedName>
</protein>
<evidence type="ECO:0000256" key="2">
    <source>
        <dbReference type="SAM" id="SignalP"/>
    </source>
</evidence>
<evidence type="ECO:0000313" key="4">
    <source>
        <dbReference type="EMBL" id="MFC5455306.1"/>
    </source>
</evidence>
<accession>A0ABW0KQT0</accession>